<keyword evidence="2" id="KW-1185">Reference proteome</keyword>
<name>A0A3R9QHE0_9BACT</name>
<dbReference type="Pfam" id="PF05096">
    <property type="entry name" value="Glu_cyclase_2"/>
    <property type="match status" value="1"/>
</dbReference>
<keyword evidence="1" id="KW-0808">Transferase</keyword>
<accession>A0A3R9QHE0</accession>
<dbReference type="SUPFAM" id="SSF50969">
    <property type="entry name" value="YVTN repeat-like/Quinoprotein amine dehydrogenase"/>
    <property type="match status" value="1"/>
</dbReference>
<dbReference type="InterPro" id="IPR007788">
    <property type="entry name" value="QCT"/>
</dbReference>
<evidence type="ECO:0000313" key="1">
    <source>
        <dbReference type="EMBL" id="RSL16656.1"/>
    </source>
</evidence>
<gene>
    <name evidence="1" type="ORF">EDE15_2177</name>
</gene>
<dbReference type="PANTHER" id="PTHR31270">
    <property type="entry name" value="GLUTAMINYL-PEPTIDE CYCLOTRANSFERASE"/>
    <property type="match status" value="1"/>
</dbReference>
<sequence>MPHPKLLFAIFVILLTTIAAYSAPIQPCTVLTKLPHSTENYTEGFFYRDGRFYEGTGREGHSAIVVSDPLTGKVLQRHEIPPQYFGEGIIDFGPNLIEWTWQTHIGFVFDRATFRTLATFHYDGEGWGITRTATELITSDGTSTLRFRNPSNFAETRSISVHDGPTLIDQLNELEYIDGVIYANIWHSDRIARIDPRDGHVIDWIDCTGLLPDDQKIDAESVLNGIAYDAQRHRLFVTGKQWPTIFEIKIPPISK</sequence>
<protein>
    <submittedName>
        <fullName evidence="1">Glutamine cyclotransferase</fullName>
    </submittedName>
</protein>
<dbReference type="GO" id="GO:0016603">
    <property type="term" value="F:glutaminyl-peptide cyclotransferase activity"/>
    <property type="evidence" value="ECO:0007669"/>
    <property type="project" value="InterPro"/>
</dbReference>
<dbReference type="InterPro" id="IPR011044">
    <property type="entry name" value="Quino_amine_DH_bsu"/>
</dbReference>
<dbReference type="EMBL" id="RSDW01000001">
    <property type="protein sequence ID" value="RSL16656.1"/>
    <property type="molecule type" value="Genomic_DNA"/>
</dbReference>
<proteinExistence type="predicted"/>
<dbReference type="OrthoDB" id="9783700at2"/>
<organism evidence="1 2">
    <name type="scientific">Edaphobacter aggregans</name>
    <dbReference type="NCBI Taxonomy" id="570835"/>
    <lineage>
        <taxon>Bacteria</taxon>
        <taxon>Pseudomonadati</taxon>
        <taxon>Acidobacteriota</taxon>
        <taxon>Terriglobia</taxon>
        <taxon>Terriglobales</taxon>
        <taxon>Acidobacteriaceae</taxon>
        <taxon>Edaphobacter</taxon>
    </lineage>
</organism>
<comment type="caution">
    <text evidence="1">The sequence shown here is derived from an EMBL/GenBank/DDBJ whole genome shotgun (WGS) entry which is preliminary data.</text>
</comment>
<dbReference type="AlphaFoldDB" id="A0A3R9QHE0"/>
<evidence type="ECO:0000313" key="2">
    <source>
        <dbReference type="Proteomes" id="UP000269669"/>
    </source>
</evidence>
<dbReference type="PANTHER" id="PTHR31270:SF1">
    <property type="entry name" value="GLUTAMINYL-PEPTIDE CYCLOTRANSFERASE"/>
    <property type="match status" value="1"/>
</dbReference>
<reference evidence="1 2" key="1">
    <citation type="submission" date="2018-12" db="EMBL/GenBank/DDBJ databases">
        <title>Sequencing of bacterial isolates from soil warming experiment in Harvard Forest, Massachusetts, USA.</title>
        <authorList>
            <person name="Deangelis K."/>
        </authorList>
    </citation>
    <scope>NUCLEOTIDE SEQUENCE [LARGE SCALE GENOMIC DNA]</scope>
    <source>
        <strain evidence="1 2">EB153</strain>
    </source>
</reference>
<dbReference type="Proteomes" id="UP000269669">
    <property type="component" value="Unassembled WGS sequence"/>
</dbReference>
<dbReference type="RefSeq" id="WP_125485232.1">
    <property type="nucleotide sequence ID" value="NZ_RSDW01000001.1"/>
</dbReference>